<name>A0AAW0EKI7_9AGAR</name>
<organism evidence="2 3">
    <name type="scientific">Favolaschia claudopus</name>
    <dbReference type="NCBI Taxonomy" id="2862362"/>
    <lineage>
        <taxon>Eukaryota</taxon>
        <taxon>Fungi</taxon>
        <taxon>Dikarya</taxon>
        <taxon>Basidiomycota</taxon>
        <taxon>Agaricomycotina</taxon>
        <taxon>Agaricomycetes</taxon>
        <taxon>Agaricomycetidae</taxon>
        <taxon>Agaricales</taxon>
        <taxon>Marasmiineae</taxon>
        <taxon>Mycenaceae</taxon>
        <taxon>Favolaschia</taxon>
    </lineage>
</organism>
<dbReference type="Proteomes" id="UP001362999">
    <property type="component" value="Unassembled WGS sequence"/>
</dbReference>
<dbReference type="PANTHER" id="PTHR42791:SF5">
    <property type="entry name" value="HYPOTHETICAL ACETYLTRANSFERASE (EUROFUNG)"/>
    <property type="match status" value="1"/>
</dbReference>
<keyword evidence="3" id="KW-1185">Reference proteome</keyword>
<dbReference type="GO" id="GO:0016747">
    <property type="term" value="F:acyltransferase activity, transferring groups other than amino-acyl groups"/>
    <property type="evidence" value="ECO:0007669"/>
    <property type="project" value="InterPro"/>
</dbReference>
<evidence type="ECO:0000259" key="1">
    <source>
        <dbReference type="PROSITE" id="PS51186"/>
    </source>
</evidence>
<protein>
    <submittedName>
        <fullName evidence="2">Acyl-CoA N-acyltransferase</fullName>
    </submittedName>
</protein>
<evidence type="ECO:0000313" key="2">
    <source>
        <dbReference type="EMBL" id="KAK7064649.1"/>
    </source>
</evidence>
<dbReference type="InterPro" id="IPR000182">
    <property type="entry name" value="GNAT_dom"/>
</dbReference>
<comment type="caution">
    <text evidence="2">The sequence shown here is derived from an EMBL/GenBank/DDBJ whole genome shotgun (WGS) entry which is preliminary data.</text>
</comment>
<evidence type="ECO:0000313" key="3">
    <source>
        <dbReference type="Proteomes" id="UP001362999"/>
    </source>
</evidence>
<dbReference type="EMBL" id="JAWWNJ010000001">
    <property type="protein sequence ID" value="KAK7064649.1"/>
    <property type="molecule type" value="Genomic_DNA"/>
</dbReference>
<proteinExistence type="predicted"/>
<dbReference type="SUPFAM" id="SSF55729">
    <property type="entry name" value="Acyl-CoA N-acyltransferases (Nat)"/>
    <property type="match status" value="1"/>
</dbReference>
<dbReference type="InterPro" id="IPR016181">
    <property type="entry name" value="Acyl_CoA_acyltransferase"/>
</dbReference>
<dbReference type="CDD" id="cd04301">
    <property type="entry name" value="NAT_SF"/>
    <property type="match status" value="1"/>
</dbReference>
<sequence length="212" mass="23326">MSSQFIVREAKESDVEGIRSALWEAFQPELPRTRPLALEDPAGFAAETSARTLSTIQDTSSSCKWFVAVPVEDPTAVASAVMWERVENANATPFEPATSSPWGGPAQVEVHNEAVVLYRVAVEERPHYVVNVFATHPSFQGKGAGSTLIAHLAKILDKEGMLSYLDSSPPSRRLYEKYGWKTVAQFKFPEPSTGPEDQPMYVKVMLREPGAS</sequence>
<dbReference type="PANTHER" id="PTHR42791">
    <property type="entry name" value="GNAT FAMILY ACETYLTRANSFERASE"/>
    <property type="match status" value="1"/>
</dbReference>
<dbReference type="Pfam" id="PF00583">
    <property type="entry name" value="Acetyltransf_1"/>
    <property type="match status" value="1"/>
</dbReference>
<dbReference type="AlphaFoldDB" id="A0AAW0EKI7"/>
<reference evidence="2 3" key="1">
    <citation type="journal article" date="2024" name="J Genomics">
        <title>Draft genome sequencing and assembly of Favolaschia claudopus CIRM-BRFM 2984 isolated from oak limbs.</title>
        <authorList>
            <person name="Navarro D."/>
            <person name="Drula E."/>
            <person name="Chaduli D."/>
            <person name="Cazenave R."/>
            <person name="Ahrendt S."/>
            <person name="Wang J."/>
            <person name="Lipzen A."/>
            <person name="Daum C."/>
            <person name="Barry K."/>
            <person name="Grigoriev I.V."/>
            <person name="Favel A."/>
            <person name="Rosso M.N."/>
            <person name="Martin F."/>
        </authorList>
    </citation>
    <scope>NUCLEOTIDE SEQUENCE [LARGE SCALE GENOMIC DNA]</scope>
    <source>
        <strain evidence="2 3">CIRM-BRFM 2984</strain>
    </source>
</reference>
<gene>
    <name evidence="2" type="ORF">R3P38DRAFT_2825704</name>
</gene>
<accession>A0AAW0EKI7</accession>
<dbReference type="PROSITE" id="PS51186">
    <property type="entry name" value="GNAT"/>
    <property type="match status" value="1"/>
</dbReference>
<feature type="domain" description="N-acetyltransferase" evidence="1">
    <location>
        <begin position="67"/>
        <end position="208"/>
    </location>
</feature>
<dbReference type="InterPro" id="IPR052523">
    <property type="entry name" value="Trichothecene_AcTrans"/>
</dbReference>
<dbReference type="Gene3D" id="3.40.630.30">
    <property type="match status" value="1"/>
</dbReference>